<evidence type="ECO:0000313" key="2">
    <source>
        <dbReference type="EMBL" id="AUG29395.1"/>
    </source>
</evidence>
<proteinExistence type="predicted"/>
<evidence type="ECO:0000256" key="1">
    <source>
        <dbReference type="SAM" id="SignalP"/>
    </source>
</evidence>
<organism evidence="2 3">
    <name type="scientific">Microbacterium hominis</name>
    <dbReference type="NCBI Taxonomy" id="162426"/>
    <lineage>
        <taxon>Bacteria</taxon>
        <taxon>Bacillati</taxon>
        <taxon>Actinomycetota</taxon>
        <taxon>Actinomycetes</taxon>
        <taxon>Micrococcales</taxon>
        <taxon>Microbacteriaceae</taxon>
        <taxon>Microbacterium</taxon>
    </lineage>
</organism>
<feature type="chain" id="PRO_5014700994" evidence="1">
    <location>
        <begin position="36"/>
        <end position="119"/>
    </location>
</feature>
<evidence type="ECO:0000313" key="3">
    <source>
        <dbReference type="Proteomes" id="UP000233276"/>
    </source>
</evidence>
<accession>A0A2K9D6Z7</accession>
<reference evidence="2 3" key="1">
    <citation type="submission" date="2017-12" db="EMBL/GenBank/DDBJ databases">
        <title>Isolation and characterization of estrogens degradatiion strain Microbacterium hominis SJTG1.</title>
        <authorList>
            <person name="Xiong W."/>
            <person name="Yin C."/>
            <person name="Zheng D."/>
            <person name="Liang R."/>
        </authorList>
    </citation>
    <scope>NUCLEOTIDE SEQUENCE [LARGE SCALE GENOMIC DNA]</scope>
    <source>
        <strain evidence="2 3">SJTG1</strain>
    </source>
</reference>
<gene>
    <name evidence="2" type="ORF">CXR34_07945</name>
</gene>
<dbReference type="RefSeq" id="WP_016464777.1">
    <property type="nucleotide sequence ID" value="NZ_CP025299.1"/>
</dbReference>
<sequence>MKAARLFAVIALGASAVLLAVWFLWFLSAAPPATAASTAQSEEDTAAPCDRIVDVRNGAALSNAFSVKLAAGDRLCLMRGGDSTVVYVFDGVSAGARLFSLASSLSDADLAGIGLNTTP</sequence>
<dbReference type="KEGG" id="mhos:CXR34_07945"/>
<keyword evidence="1" id="KW-0732">Signal</keyword>
<feature type="signal peptide" evidence="1">
    <location>
        <begin position="1"/>
        <end position="35"/>
    </location>
</feature>
<dbReference type="AlphaFoldDB" id="A0A2K9D6Z7"/>
<protein>
    <submittedName>
        <fullName evidence="2">Uncharacterized protein</fullName>
    </submittedName>
</protein>
<dbReference type="EMBL" id="CP025299">
    <property type="protein sequence ID" value="AUG29395.1"/>
    <property type="molecule type" value="Genomic_DNA"/>
</dbReference>
<dbReference type="Proteomes" id="UP000233276">
    <property type="component" value="Chromosome"/>
</dbReference>
<name>A0A2K9D6Z7_9MICO</name>